<protein>
    <submittedName>
        <fullName evidence="2">Predicted O-linked N-acetylglucosamine transferase, SPINDLY family</fullName>
    </submittedName>
</protein>
<dbReference type="RefSeq" id="WP_165844937.1">
    <property type="nucleotide sequence ID" value="NZ_UNSC01000001.1"/>
</dbReference>
<dbReference type="InterPro" id="IPR011990">
    <property type="entry name" value="TPR-like_helical_dom_sf"/>
</dbReference>
<reference evidence="2 3" key="1">
    <citation type="submission" date="2018-09" db="EMBL/GenBank/DDBJ databases">
        <authorList>
            <consortium name="Pathogen Informatics"/>
        </authorList>
    </citation>
    <scope>NUCLEOTIDE SEQUENCE [LARGE SCALE GENOMIC DNA]</scope>
    <source>
        <strain evidence="2 3">OH-22767</strain>
    </source>
</reference>
<keyword evidence="1" id="KW-0802">TPR repeat</keyword>
<proteinExistence type="predicted"/>
<dbReference type="AlphaFoldDB" id="A0A383TW78"/>
<accession>A0A383TW78</accession>
<feature type="repeat" description="TPR" evidence="1">
    <location>
        <begin position="97"/>
        <end position="130"/>
    </location>
</feature>
<gene>
    <name evidence="2" type="ORF">SAMEA104719789_00341</name>
</gene>
<dbReference type="PANTHER" id="PTHR12558:SF13">
    <property type="entry name" value="CELL DIVISION CYCLE PROTEIN 27 HOMOLOG"/>
    <property type="match status" value="1"/>
</dbReference>
<dbReference type="Gene3D" id="1.25.40.10">
    <property type="entry name" value="Tetratricopeptide repeat domain"/>
    <property type="match status" value="1"/>
</dbReference>
<dbReference type="Pfam" id="PF13414">
    <property type="entry name" value="TPR_11"/>
    <property type="match status" value="1"/>
</dbReference>
<dbReference type="Pfam" id="PF00515">
    <property type="entry name" value="TPR_1"/>
    <property type="match status" value="1"/>
</dbReference>
<dbReference type="Proteomes" id="UP000262142">
    <property type="component" value="Unassembled WGS sequence"/>
</dbReference>
<name>A0A383TW78_9FLAO</name>
<evidence type="ECO:0000256" key="1">
    <source>
        <dbReference type="PROSITE-ProRule" id="PRU00339"/>
    </source>
</evidence>
<dbReference type="SUPFAM" id="SSF48452">
    <property type="entry name" value="TPR-like"/>
    <property type="match status" value="1"/>
</dbReference>
<sequence>MRGINFYFFPIYLLLSSFLFSQSLEEKELIAEGNEFFSQQKWELAQAKYAKALTLRPSSVKANYNMGNLLYEQNLFSKAQPYFERAAENAQSAQQKARIFHNLGNTFMKLKKYKEAEKAYKNSLLQNPKDNETRYNFALAKKLLNLKEKQENKNKENKPEPSDFALKVKTEADEATQNFEFSKALEIMQKGLEKDSTLNHFQDFMTKLKEITLLDSIK</sequence>
<dbReference type="GO" id="GO:0016740">
    <property type="term" value="F:transferase activity"/>
    <property type="evidence" value="ECO:0007669"/>
    <property type="project" value="UniProtKB-KW"/>
</dbReference>
<dbReference type="InterPro" id="IPR019734">
    <property type="entry name" value="TPR_rpt"/>
</dbReference>
<keyword evidence="2" id="KW-0808">Transferase</keyword>
<dbReference type="PANTHER" id="PTHR12558">
    <property type="entry name" value="CELL DIVISION CYCLE 16,23,27"/>
    <property type="match status" value="1"/>
</dbReference>
<dbReference type="PROSITE" id="PS50005">
    <property type="entry name" value="TPR"/>
    <property type="match status" value="1"/>
</dbReference>
<dbReference type="EMBL" id="UNSC01000001">
    <property type="protein sequence ID" value="SZD71246.1"/>
    <property type="molecule type" value="Genomic_DNA"/>
</dbReference>
<evidence type="ECO:0000313" key="2">
    <source>
        <dbReference type="EMBL" id="SZD71246.1"/>
    </source>
</evidence>
<evidence type="ECO:0000313" key="3">
    <source>
        <dbReference type="Proteomes" id="UP000262142"/>
    </source>
</evidence>
<keyword evidence="3" id="KW-1185">Reference proteome</keyword>
<dbReference type="SMART" id="SM00028">
    <property type="entry name" value="TPR"/>
    <property type="match status" value="3"/>
</dbReference>
<organism evidence="2 3">
    <name type="scientific">Candidatus Ornithobacterium hominis</name>
    <dbReference type="NCBI Taxonomy" id="2497989"/>
    <lineage>
        <taxon>Bacteria</taxon>
        <taxon>Pseudomonadati</taxon>
        <taxon>Bacteroidota</taxon>
        <taxon>Flavobacteriia</taxon>
        <taxon>Flavobacteriales</taxon>
        <taxon>Weeksellaceae</taxon>
        <taxon>Ornithobacterium</taxon>
    </lineage>
</organism>